<dbReference type="InterPro" id="IPR007210">
    <property type="entry name" value="ABC_Gly_betaine_transp_sub-bd"/>
</dbReference>
<dbReference type="Proteomes" id="UP000216885">
    <property type="component" value="Unassembled WGS sequence"/>
</dbReference>
<comment type="caution">
    <text evidence="3">The sequence shown here is derived from an EMBL/GenBank/DDBJ whole genome shotgun (WGS) entry which is preliminary data.</text>
</comment>
<reference evidence="3 4" key="1">
    <citation type="submission" date="2017-05" db="EMBL/GenBank/DDBJ databases">
        <title>Complete and WGS of Bordetella genogroups.</title>
        <authorList>
            <person name="Spilker T."/>
            <person name="LiPuma J."/>
        </authorList>
    </citation>
    <scope>NUCLEOTIDE SEQUENCE [LARGE SCALE GENOMIC DNA]</scope>
    <source>
        <strain evidence="3 4">AU9919</strain>
    </source>
</reference>
<protein>
    <submittedName>
        <fullName evidence="3">Glycine/betaine ABC transporter substrate-binding protein</fullName>
    </submittedName>
</protein>
<proteinExistence type="predicted"/>
<evidence type="ECO:0000313" key="3">
    <source>
        <dbReference type="EMBL" id="OZI58369.1"/>
    </source>
</evidence>
<evidence type="ECO:0000313" key="4">
    <source>
        <dbReference type="Proteomes" id="UP000216885"/>
    </source>
</evidence>
<name>A0A261U8X7_9BORD</name>
<accession>A0A261U8X7</accession>
<keyword evidence="4" id="KW-1185">Reference proteome</keyword>
<dbReference type="Gene3D" id="3.40.190.100">
    <property type="entry name" value="Glycine betaine-binding periplasmic protein, domain 2"/>
    <property type="match status" value="1"/>
</dbReference>
<dbReference type="AlphaFoldDB" id="A0A261U8X7"/>
<evidence type="ECO:0000256" key="1">
    <source>
        <dbReference type="SAM" id="SignalP"/>
    </source>
</evidence>
<gene>
    <name evidence="3" type="ORF">CAL20_07410</name>
</gene>
<organism evidence="3 4">
    <name type="scientific">Bordetella genomosp. 4</name>
    <dbReference type="NCBI Taxonomy" id="463044"/>
    <lineage>
        <taxon>Bacteria</taxon>
        <taxon>Pseudomonadati</taxon>
        <taxon>Pseudomonadota</taxon>
        <taxon>Betaproteobacteria</taxon>
        <taxon>Burkholderiales</taxon>
        <taxon>Alcaligenaceae</taxon>
        <taxon>Bordetella</taxon>
    </lineage>
</organism>
<dbReference type="SUPFAM" id="SSF53850">
    <property type="entry name" value="Periplasmic binding protein-like II"/>
    <property type="match status" value="1"/>
</dbReference>
<feature type="domain" description="ABC-type glycine betaine transport system substrate-binding" evidence="2">
    <location>
        <begin position="42"/>
        <end position="319"/>
    </location>
</feature>
<dbReference type="GO" id="GO:0043190">
    <property type="term" value="C:ATP-binding cassette (ABC) transporter complex"/>
    <property type="evidence" value="ECO:0007669"/>
    <property type="project" value="InterPro"/>
</dbReference>
<feature type="chain" id="PRO_5012989435" evidence="1">
    <location>
        <begin position="29"/>
        <end position="340"/>
    </location>
</feature>
<keyword evidence="1" id="KW-0732">Signal</keyword>
<dbReference type="Pfam" id="PF04069">
    <property type="entry name" value="OpuAC"/>
    <property type="match status" value="1"/>
</dbReference>
<dbReference type="Gene3D" id="3.40.190.10">
    <property type="entry name" value="Periplasmic binding protein-like II"/>
    <property type="match status" value="1"/>
</dbReference>
<dbReference type="EMBL" id="NEVQ01000009">
    <property type="protein sequence ID" value="OZI58369.1"/>
    <property type="molecule type" value="Genomic_DNA"/>
</dbReference>
<evidence type="ECO:0000259" key="2">
    <source>
        <dbReference type="Pfam" id="PF04069"/>
    </source>
</evidence>
<dbReference type="CDD" id="cd13641">
    <property type="entry name" value="PBP2_HisX_like"/>
    <property type="match status" value="1"/>
</dbReference>
<sequence>MRLMRSALSFLAVLTSATALSWAPSASAASTSSAASCEIDRPVRFSGLNWESNLVLAGIERFIVEHGYGCKTSVEIGETLAMLAALQRGDVDVTPEVWPGQIEVAWEKAQKSGKVLAAGHVFDAGEGWYIPRYTQERHPELKQAADLKTFTKVFADPEDPSKGRIYGCPAGWACGTLNANLLKALQLEDQYTLFAPGSGAAQKAAIISAYKRKRDIVFYYWTPTALVGSLDLVKLELPPFDQAAYTCMTDPKCEKPVATEFKSNQVVTGLNADFARQAPQLKAFFTKLNVPDAAIDDTLGWLENEKAEPDDAALYFLRKYPDVWQKWVPTDVAERVQAKL</sequence>
<feature type="signal peptide" evidence="1">
    <location>
        <begin position="1"/>
        <end position="28"/>
    </location>
</feature>
<dbReference type="GO" id="GO:0022857">
    <property type="term" value="F:transmembrane transporter activity"/>
    <property type="evidence" value="ECO:0007669"/>
    <property type="project" value="InterPro"/>
</dbReference>